<dbReference type="InterPro" id="IPR046271">
    <property type="entry name" value="DUF6304"/>
</dbReference>
<sequence>MHTEIPAVYADKHGTIQTTIINDSKTLTIDLNGTIFSGNTFVFFQPEASLPLPDRFTLGEIGQLTDYTLSCRIPISTWKEETQIPGFLLTEVEYKEDETRLDHNAPYFDFSFELEGKIIPIGKLSQFEGVFEILSEKLPENIIIKTCYTCLYSDYSVYGSDVFGSMLCFRNVKDVYVKVRSKGEFMDMMDNFDRIVQETYLCEDFSPRMKGVGYRG</sequence>
<dbReference type="RefSeq" id="WP_089828473.1">
    <property type="nucleotide sequence ID" value="NZ_FNBN01000001.1"/>
</dbReference>
<dbReference type="Proteomes" id="UP000199045">
    <property type="component" value="Unassembled WGS sequence"/>
</dbReference>
<dbReference type="OrthoDB" id="653307at2"/>
<accession>A0A1G7H571</accession>
<dbReference type="Pfam" id="PF19822">
    <property type="entry name" value="DUF6304"/>
    <property type="match status" value="1"/>
</dbReference>
<evidence type="ECO:0000313" key="2">
    <source>
        <dbReference type="Proteomes" id="UP000199045"/>
    </source>
</evidence>
<protein>
    <submittedName>
        <fullName evidence="1">Uncharacterized protein</fullName>
    </submittedName>
</protein>
<dbReference type="EMBL" id="FNBN01000001">
    <property type="protein sequence ID" value="SDE95572.1"/>
    <property type="molecule type" value="Genomic_DNA"/>
</dbReference>
<gene>
    <name evidence="1" type="ORF">SAMN04488121_101312</name>
</gene>
<evidence type="ECO:0000313" key="1">
    <source>
        <dbReference type="EMBL" id="SDE95572.1"/>
    </source>
</evidence>
<reference evidence="1 2" key="1">
    <citation type="submission" date="2016-10" db="EMBL/GenBank/DDBJ databases">
        <authorList>
            <person name="de Groot N.N."/>
        </authorList>
    </citation>
    <scope>NUCLEOTIDE SEQUENCE [LARGE SCALE GENOMIC DNA]</scope>
    <source>
        <strain evidence="1 2">DSM 527</strain>
    </source>
</reference>
<proteinExistence type="predicted"/>
<dbReference type="AlphaFoldDB" id="A0A1G7H571"/>
<name>A0A1G7H571_CHIFI</name>
<organism evidence="1 2">
    <name type="scientific">Chitinophaga filiformis</name>
    <name type="common">Myxococcus filiformis</name>
    <name type="synonym">Flexibacter filiformis</name>
    <dbReference type="NCBI Taxonomy" id="104663"/>
    <lineage>
        <taxon>Bacteria</taxon>
        <taxon>Pseudomonadati</taxon>
        <taxon>Bacteroidota</taxon>
        <taxon>Chitinophagia</taxon>
        <taxon>Chitinophagales</taxon>
        <taxon>Chitinophagaceae</taxon>
        <taxon>Chitinophaga</taxon>
    </lineage>
</organism>